<dbReference type="OrthoDB" id="2418492at2"/>
<dbReference type="KEGG" id="mequ:KFV11_10750"/>
<evidence type="ECO:0000313" key="4">
    <source>
        <dbReference type="Proteomes" id="UP000295735"/>
    </source>
</evidence>
<dbReference type="Pfam" id="PF01248">
    <property type="entry name" value="Ribosomal_L7Ae"/>
    <property type="match status" value="1"/>
</dbReference>
<dbReference type="InterPro" id="IPR004038">
    <property type="entry name" value="Ribosomal_eL8/eL30/eS12/Gad45"/>
</dbReference>
<sequence length="84" mass="9180">MSNEKVHSNQYVVGLKETLKALKEHRAASLVIAEDVQVHLLTDVLLMAHEQQLPITYSDSSRSLGGEFGIQVRATVAAHLKSGL</sequence>
<evidence type="ECO:0000313" key="5">
    <source>
        <dbReference type="Proteomes" id="UP001057381"/>
    </source>
</evidence>
<dbReference type="InterPro" id="IPR029064">
    <property type="entry name" value="Ribosomal_eL30-like_sf"/>
</dbReference>
<keyword evidence="4" id="KW-1185">Reference proteome</keyword>
<dbReference type="EMBL" id="SCWC02000004">
    <property type="protein sequence ID" value="KAA1039429.1"/>
    <property type="molecule type" value="Genomic_DNA"/>
</dbReference>
<gene>
    <name evidence="2" type="ORF">ERX35_007415</name>
    <name evidence="3" type="ORF">KFV11_10750</name>
</gene>
<reference evidence="2 4" key="1">
    <citation type="submission" date="2019-09" db="EMBL/GenBank/DDBJ databases">
        <authorList>
            <person name="Mazhar S."/>
            <person name="Altermann E."/>
            <person name="Hill C."/>
            <person name="Mcauliffe O."/>
        </authorList>
    </citation>
    <scope>NUCLEOTIDE SEQUENCE [LARGE SCALE GENOMIC DNA]</scope>
    <source>
        <strain evidence="2 4">ATCC 51831</strain>
    </source>
</reference>
<evidence type="ECO:0000313" key="3">
    <source>
        <dbReference type="EMBL" id="UTH13686.1"/>
    </source>
</evidence>
<reference evidence="3" key="2">
    <citation type="submission" date="2021-04" db="EMBL/GenBank/DDBJ databases">
        <title>Complete Genome Sequences of Macrococcus spp. from dog and cattle.</title>
        <authorList>
            <person name="Schwendener S."/>
            <person name="Perreten V."/>
        </authorList>
    </citation>
    <scope>NUCLEOTIDE SEQUENCE</scope>
    <source>
        <strain evidence="3">Epi0143-OL</strain>
    </source>
</reference>
<protein>
    <submittedName>
        <fullName evidence="2">50S ribosomal protein L7ae-like protein</fullName>
    </submittedName>
    <submittedName>
        <fullName evidence="3">Ribosomal L7Ae/L30e/S12e/Gadd45 family protein</fullName>
    </submittedName>
</protein>
<name>A0A9Q9BTG1_9STAP</name>
<dbReference type="Proteomes" id="UP001057381">
    <property type="component" value="Chromosome"/>
</dbReference>
<dbReference type="Gene3D" id="3.30.1330.30">
    <property type="match status" value="1"/>
</dbReference>
<proteinExistence type="predicted"/>
<evidence type="ECO:0000313" key="2">
    <source>
        <dbReference type="EMBL" id="KAA1039429.1"/>
    </source>
</evidence>
<dbReference type="Proteomes" id="UP000295735">
    <property type="component" value="Unassembled WGS sequence"/>
</dbReference>
<dbReference type="RefSeq" id="WP_149459287.1">
    <property type="nucleotide sequence ID" value="NZ_CP073809.1"/>
</dbReference>
<dbReference type="EMBL" id="CP073809">
    <property type="protein sequence ID" value="UTH13686.1"/>
    <property type="molecule type" value="Genomic_DNA"/>
</dbReference>
<evidence type="ECO:0000259" key="1">
    <source>
        <dbReference type="Pfam" id="PF01248"/>
    </source>
</evidence>
<dbReference type="SUPFAM" id="SSF55315">
    <property type="entry name" value="L30e-like"/>
    <property type="match status" value="1"/>
</dbReference>
<organism evidence="3 5">
    <name type="scientific">Macrococcus equipercicus</name>
    <dbReference type="NCBI Taxonomy" id="69967"/>
    <lineage>
        <taxon>Bacteria</taxon>
        <taxon>Bacillati</taxon>
        <taxon>Bacillota</taxon>
        <taxon>Bacilli</taxon>
        <taxon>Bacillales</taxon>
        <taxon>Staphylococcaceae</taxon>
        <taxon>Macrococcus</taxon>
    </lineage>
</organism>
<accession>A0A9Q9BTG1</accession>
<dbReference type="AlphaFoldDB" id="A0A9Q9BTG1"/>
<feature type="domain" description="Ribosomal protein eL8/eL30/eS12/Gadd45" evidence="1">
    <location>
        <begin position="5"/>
        <end position="79"/>
    </location>
</feature>